<evidence type="ECO:0000256" key="2">
    <source>
        <dbReference type="SAM" id="MobiDB-lite"/>
    </source>
</evidence>
<sequence>MPSSFKRFGEKLKQQLNINSGSTKDWRPTSNARNLAMIEETKAFAKHLKLLQRELGGLMTRVEAALSTMRSVLAARLPRAFDETGAGVAPVDPEDRIVGVAVNHDAIANAGLEMKQRLTDEVIFPLQQWLAAYRSIKVSNKKVEEVRLDLDTKRRETLQLQERHAKLQGQNHKDADAALYKAQSEEDKMNRLAARYHEMEAEVFNALLTLISDTAVLRDYQAAALAIVQRCFTMAYTAFDLSATVPMPMIPNFQSNPVEAPPMYNNGQYHPQAAGYAAPPAIAAPGQVYPSQASPNVTGEYAQGIAPMAQNHYVSTGSFAADRPAAPSWFTEAKANAKQAGRDSDSGGHEQLLYGKHTGLQATPQKRVGR</sequence>
<dbReference type="InterPro" id="IPR027267">
    <property type="entry name" value="AH/BAR_dom_sf"/>
</dbReference>
<evidence type="ECO:0000256" key="1">
    <source>
        <dbReference type="SAM" id="Coils"/>
    </source>
</evidence>
<feature type="region of interest" description="Disordered" evidence="2">
    <location>
        <begin position="334"/>
        <end position="370"/>
    </location>
</feature>
<dbReference type="Gene3D" id="1.20.1270.60">
    <property type="entry name" value="Arfaptin homology (AH) domain/BAR domain"/>
    <property type="match status" value="1"/>
</dbReference>
<dbReference type="SUPFAM" id="SSF103657">
    <property type="entry name" value="BAR/IMD domain-like"/>
    <property type="match status" value="1"/>
</dbReference>
<dbReference type="EMBL" id="HBIP01015035">
    <property type="protein sequence ID" value="CAE0493693.1"/>
    <property type="molecule type" value="Transcribed_RNA"/>
</dbReference>
<dbReference type="AlphaFoldDB" id="A0A7S3VM56"/>
<organism evidence="3">
    <name type="scientific">Dunaliella tertiolecta</name>
    <name type="common">Green alga</name>
    <dbReference type="NCBI Taxonomy" id="3047"/>
    <lineage>
        <taxon>Eukaryota</taxon>
        <taxon>Viridiplantae</taxon>
        <taxon>Chlorophyta</taxon>
        <taxon>core chlorophytes</taxon>
        <taxon>Chlorophyceae</taxon>
        <taxon>CS clade</taxon>
        <taxon>Chlamydomonadales</taxon>
        <taxon>Dunaliellaceae</taxon>
        <taxon>Dunaliella</taxon>
    </lineage>
</organism>
<evidence type="ECO:0000313" key="3">
    <source>
        <dbReference type="EMBL" id="CAE0493693.1"/>
    </source>
</evidence>
<name>A0A7S3VM56_DUNTE</name>
<evidence type="ECO:0008006" key="4">
    <source>
        <dbReference type="Google" id="ProtNLM"/>
    </source>
</evidence>
<accession>A0A7S3VM56</accession>
<keyword evidence="1" id="KW-0175">Coiled coil</keyword>
<gene>
    <name evidence="3" type="ORF">DTER00134_LOCUS8766</name>
</gene>
<feature type="coiled-coil region" evidence="1">
    <location>
        <begin position="143"/>
        <end position="202"/>
    </location>
</feature>
<protein>
    <recommendedName>
        <fullName evidence="4">BAR domain-containing protein</fullName>
    </recommendedName>
</protein>
<reference evidence="3" key="1">
    <citation type="submission" date="2021-01" db="EMBL/GenBank/DDBJ databases">
        <authorList>
            <person name="Corre E."/>
            <person name="Pelletier E."/>
            <person name="Niang G."/>
            <person name="Scheremetjew M."/>
            <person name="Finn R."/>
            <person name="Kale V."/>
            <person name="Holt S."/>
            <person name="Cochrane G."/>
            <person name="Meng A."/>
            <person name="Brown T."/>
            <person name="Cohen L."/>
        </authorList>
    </citation>
    <scope>NUCLEOTIDE SEQUENCE</scope>
    <source>
        <strain evidence="3">CCMP1320</strain>
    </source>
</reference>
<proteinExistence type="predicted"/>